<gene>
    <name evidence="3" type="ORF">IQ241_22195</name>
</gene>
<keyword evidence="4" id="KW-1185">Reference proteome</keyword>
<feature type="domain" description="AB hydrolase-1" evidence="2">
    <location>
        <begin position="25"/>
        <end position="280"/>
    </location>
</feature>
<evidence type="ECO:0000313" key="4">
    <source>
        <dbReference type="Proteomes" id="UP000636505"/>
    </source>
</evidence>
<dbReference type="InterPro" id="IPR000073">
    <property type="entry name" value="AB_hydrolase_1"/>
</dbReference>
<dbReference type="AlphaFoldDB" id="A0A8J7ASK9"/>
<evidence type="ECO:0000256" key="1">
    <source>
        <dbReference type="SAM" id="MobiDB-lite"/>
    </source>
</evidence>
<feature type="compositionally biased region" description="Acidic residues" evidence="1">
    <location>
        <begin position="368"/>
        <end position="380"/>
    </location>
</feature>
<feature type="region of interest" description="Disordered" evidence="1">
    <location>
        <begin position="290"/>
        <end position="380"/>
    </location>
</feature>
<proteinExistence type="predicted"/>
<dbReference type="PANTHER" id="PTHR46438:SF2">
    <property type="entry name" value="ALPHA_BETA-HYDROLASES SUPERFAMILY PROTEIN"/>
    <property type="match status" value="1"/>
</dbReference>
<dbReference type="RefSeq" id="WP_193911452.1">
    <property type="nucleotide sequence ID" value="NZ_JADEXG010000075.1"/>
</dbReference>
<dbReference type="Proteomes" id="UP000636505">
    <property type="component" value="Unassembled WGS sequence"/>
</dbReference>
<feature type="compositionally biased region" description="Acidic residues" evidence="1">
    <location>
        <begin position="302"/>
        <end position="315"/>
    </location>
</feature>
<protein>
    <submittedName>
        <fullName evidence="3">Alpha/beta hydrolase</fullName>
    </submittedName>
</protein>
<dbReference type="GO" id="GO:0016787">
    <property type="term" value="F:hydrolase activity"/>
    <property type="evidence" value="ECO:0007669"/>
    <property type="project" value="UniProtKB-KW"/>
</dbReference>
<keyword evidence="3" id="KW-0378">Hydrolase</keyword>
<dbReference type="Pfam" id="PF12697">
    <property type="entry name" value="Abhydrolase_6"/>
    <property type="match status" value="1"/>
</dbReference>
<dbReference type="InterPro" id="IPR029058">
    <property type="entry name" value="AB_hydrolase_fold"/>
</dbReference>
<name>A0A8J7ASK9_9CYAN</name>
<evidence type="ECO:0000259" key="2">
    <source>
        <dbReference type="Pfam" id="PF12697"/>
    </source>
</evidence>
<comment type="caution">
    <text evidence="3">The sequence shown here is derived from an EMBL/GenBank/DDBJ whole genome shotgun (WGS) entry which is preliminary data.</text>
</comment>
<dbReference type="EMBL" id="JADEXG010000075">
    <property type="protein sequence ID" value="MBE9079966.1"/>
    <property type="molecule type" value="Genomic_DNA"/>
</dbReference>
<accession>A0A8J7ASK9</accession>
<reference evidence="3" key="1">
    <citation type="submission" date="2020-10" db="EMBL/GenBank/DDBJ databases">
        <authorList>
            <person name="Castelo-Branco R."/>
            <person name="Eusebio N."/>
            <person name="Adriana R."/>
            <person name="Vieira A."/>
            <person name="Brugerolle De Fraissinette N."/>
            <person name="Rezende De Castro R."/>
            <person name="Schneider M.P."/>
            <person name="Vasconcelos V."/>
            <person name="Leao P.N."/>
        </authorList>
    </citation>
    <scope>NUCLEOTIDE SEQUENCE</scope>
    <source>
        <strain evidence="3">LEGE 07310</strain>
    </source>
</reference>
<organism evidence="3 4">
    <name type="scientific">Vasconcelosia minhoensis LEGE 07310</name>
    <dbReference type="NCBI Taxonomy" id="915328"/>
    <lineage>
        <taxon>Bacteria</taxon>
        <taxon>Bacillati</taxon>
        <taxon>Cyanobacteriota</taxon>
        <taxon>Cyanophyceae</taxon>
        <taxon>Nodosilineales</taxon>
        <taxon>Cymatolegaceae</taxon>
        <taxon>Vasconcelosia</taxon>
        <taxon>Vasconcelosia minhoensis</taxon>
    </lineage>
</organism>
<sequence>MQFYRWQGYRCAYEQQGESADVPALLLIHPVGVGLSSRFWQPFLEQWQQAEPPNPVYMPDLLGCGASVKPRAAYHPEDWAAQLKFFIDTVVQQPVILVIQGALLPVGIRLAAMTAEVKGLILSGPPNWSLMTEPTPSWQQRVNWNLFDSPIGQAFYQYARRRQFLRSFSQRQLFEKPADVSDSWLSMLQAGAEEPASRHAVFSFLAGFWRQDYEGAIAATQQPTLVLMGQEASSISRSAQPETPEQRLQVYLDHFPCSEGEIIAGRNVMPYETPDSFVAAIAPFIEKISSGTSFDIGTPNELLDEASDEPSDEVPDPQAEALDAPNGQSDGPAEANGTESPADDESNGQSNHQPDLQSGNQADHPPNDESDNEEIVDSAS</sequence>
<dbReference type="PANTHER" id="PTHR46438">
    <property type="entry name" value="ALPHA/BETA-HYDROLASES SUPERFAMILY PROTEIN"/>
    <property type="match status" value="1"/>
</dbReference>
<dbReference type="Gene3D" id="3.40.50.1820">
    <property type="entry name" value="alpha/beta hydrolase"/>
    <property type="match status" value="1"/>
</dbReference>
<feature type="compositionally biased region" description="Polar residues" evidence="1">
    <location>
        <begin position="347"/>
        <end position="361"/>
    </location>
</feature>
<evidence type="ECO:0000313" key="3">
    <source>
        <dbReference type="EMBL" id="MBE9079966.1"/>
    </source>
</evidence>
<dbReference type="SUPFAM" id="SSF53474">
    <property type="entry name" value="alpha/beta-Hydrolases"/>
    <property type="match status" value="1"/>
</dbReference>